<comment type="caution">
    <text evidence="2">The sequence shown here is derived from an EMBL/GenBank/DDBJ whole genome shotgun (WGS) entry which is preliminary data.</text>
</comment>
<evidence type="ECO:0000313" key="3">
    <source>
        <dbReference type="Proteomes" id="UP001235712"/>
    </source>
</evidence>
<proteinExistence type="predicted"/>
<accession>A0ABT9P0T1</accession>
<evidence type="ECO:0000313" key="2">
    <source>
        <dbReference type="EMBL" id="MDP9826279.1"/>
    </source>
</evidence>
<dbReference type="Gene3D" id="3.90.1200.10">
    <property type="match status" value="1"/>
</dbReference>
<organism evidence="2 3">
    <name type="scientific">Kineosporia succinea</name>
    <dbReference type="NCBI Taxonomy" id="84632"/>
    <lineage>
        <taxon>Bacteria</taxon>
        <taxon>Bacillati</taxon>
        <taxon>Actinomycetota</taxon>
        <taxon>Actinomycetes</taxon>
        <taxon>Kineosporiales</taxon>
        <taxon>Kineosporiaceae</taxon>
        <taxon>Kineosporia</taxon>
    </lineage>
</organism>
<name>A0ABT9P0T1_9ACTN</name>
<gene>
    <name evidence="2" type="ORF">J2S57_002028</name>
</gene>
<dbReference type="InterPro" id="IPR011009">
    <property type="entry name" value="Kinase-like_dom_sf"/>
</dbReference>
<dbReference type="InterPro" id="IPR002575">
    <property type="entry name" value="Aminoglycoside_PTrfase"/>
</dbReference>
<feature type="domain" description="Aminoglycoside phosphotransferase" evidence="1">
    <location>
        <begin position="143"/>
        <end position="324"/>
    </location>
</feature>
<dbReference type="Proteomes" id="UP001235712">
    <property type="component" value="Unassembled WGS sequence"/>
</dbReference>
<protein>
    <recommendedName>
        <fullName evidence="1">Aminoglycoside phosphotransferase domain-containing protein</fullName>
    </recommendedName>
</protein>
<evidence type="ECO:0000259" key="1">
    <source>
        <dbReference type="Pfam" id="PF01636"/>
    </source>
</evidence>
<dbReference type="RefSeq" id="WP_307240924.1">
    <property type="nucleotide sequence ID" value="NZ_JAUSQZ010000001.1"/>
</dbReference>
<reference evidence="2 3" key="1">
    <citation type="submission" date="2023-07" db="EMBL/GenBank/DDBJ databases">
        <title>Sequencing the genomes of 1000 actinobacteria strains.</title>
        <authorList>
            <person name="Klenk H.-P."/>
        </authorList>
    </citation>
    <scope>NUCLEOTIDE SEQUENCE [LARGE SCALE GENOMIC DNA]</scope>
    <source>
        <strain evidence="2 3">DSM 44388</strain>
    </source>
</reference>
<dbReference type="EMBL" id="JAUSQZ010000001">
    <property type="protein sequence ID" value="MDP9826279.1"/>
    <property type="molecule type" value="Genomic_DNA"/>
</dbReference>
<dbReference type="Pfam" id="PF01636">
    <property type="entry name" value="APH"/>
    <property type="match status" value="1"/>
</dbReference>
<dbReference type="SUPFAM" id="SSF56112">
    <property type="entry name" value="Protein kinase-like (PK-like)"/>
    <property type="match status" value="1"/>
</dbReference>
<sequence length="401" mass="43254">MALDMLTGPDAGELLEAALSTAGGHLEHWRVTQVDHRGEVTTVAYQATVQWPSGRTDDVLGASSLAPDDDPPSVPGTLTLSDGQNRVCVWRLPDDPGLPGLTTAMRPRALTALLRSFGIDASGLRTEVVSYRPKRRAVIRVSAAGGVLYAKVLPPGEVEALHRRHEMLYNAGVPVPHSLGWTDDGLLVLENLPGTPLRRRLMTEGPDLTAGLPDPHDVLSVLDRFPVGVLGLNRRRPWSRRAPQYAELIGRSLPAEAERARQLSRVVAGGLKDADPGSDPTHGDFYEAQMMVDEKGVVVGLLDVDTVGPGSRADDLATALAHCEALALSSTRHAARSQAMSRLWHPVFATRTDPAQLRLRTAGVLMSLATGPHRVQRPNWEAATSRLLDRIEDVLEGRPSA</sequence>
<keyword evidence="3" id="KW-1185">Reference proteome</keyword>